<evidence type="ECO:0008006" key="4">
    <source>
        <dbReference type="Google" id="ProtNLM"/>
    </source>
</evidence>
<dbReference type="InterPro" id="IPR008658">
    <property type="entry name" value="KAP3"/>
</dbReference>
<feature type="region of interest" description="Disordered" evidence="1">
    <location>
        <begin position="773"/>
        <end position="818"/>
    </location>
</feature>
<gene>
    <name evidence="2" type="ORF">NMOB1V02_LOCUS1502</name>
</gene>
<dbReference type="SMART" id="SM00185">
    <property type="entry name" value="ARM"/>
    <property type="match status" value="5"/>
</dbReference>
<organism evidence="2">
    <name type="scientific">Notodromas monacha</name>
    <dbReference type="NCBI Taxonomy" id="399045"/>
    <lineage>
        <taxon>Eukaryota</taxon>
        <taxon>Metazoa</taxon>
        <taxon>Ecdysozoa</taxon>
        <taxon>Arthropoda</taxon>
        <taxon>Crustacea</taxon>
        <taxon>Oligostraca</taxon>
        <taxon>Ostracoda</taxon>
        <taxon>Podocopa</taxon>
        <taxon>Podocopida</taxon>
        <taxon>Cypridocopina</taxon>
        <taxon>Cypridoidea</taxon>
        <taxon>Cyprididae</taxon>
        <taxon>Notodromas</taxon>
    </lineage>
</organism>
<accession>A0A7R9GAJ5</accession>
<dbReference type="EMBL" id="OA882188">
    <property type="protein sequence ID" value="CAD7273625.1"/>
    <property type="molecule type" value="Genomic_DNA"/>
</dbReference>
<dbReference type="GO" id="GO:0007018">
    <property type="term" value="P:microtubule-based movement"/>
    <property type="evidence" value="ECO:0007669"/>
    <property type="project" value="TreeGrafter"/>
</dbReference>
<dbReference type="SMART" id="SM01297">
    <property type="entry name" value="KAP"/>
    <property type="match status" value="1"/>
</dbReference>
<keyword evidence="3" id="KW-1185">Reference proteome</keyword>
<dbReference type="SUPFAM" id="SSF48371">
    <property type="entry name" value="ARM repeat"/>
    <property type="match status" value="1"/>
</dbReference>
<dbReference type="AlphaFoldDB" id="A0A7R9GAJ5"/>
<dbReference type="PANTHER" id="PTHR15605">
    <property type="entry name" value="KINESIN-ASSOCIATED PROTEINS"/>
    <property type="match status" value="1"/>
</dbReference>
<evidence type="ECO:0000313" key="3">
    <source>
        <dbReference type="Proteomes" id="UP000678499"/>
    </source>
</evidence>
<sequence length="818" mass="92479">MSVDAKFLKRKIKPSLLDVHPVENALVISYEVEAQIFGELGDPMVGEKKESQKLVRIKGLTEDTDIDTLTEEIISRCTLIHPSRFGEVKQLLFYLQTRKKPDGQPKDGKKKEAWTSSGKDSPDLEAFNACKEVANLNDLEDYIEMLYEEINSKCRGAALILQLTRNPDNLEEFFDNEVLLSALSRVLREDWKRNLDLATNLVYCFYCFSVFTQFHSIIQNYKIGSLCMEIVRHELTRRQKFLADVEKPDGDASNNDRVLSMKKLKILIRKLNQLLRVCFYLLLNLSEDPKVEQKMRSKGVIKLLVEALTPESGNDLVILVLTFLQRLSVYIENKNDMALLGVIGKLSFLLSEDGVQGHLFQCDDPSVVNLSLRLLFNLSFDPDLRIAMVKEGLMPKIVTAMGDERHRHQAVCVLYHLSMDDKCKSMFTYTQAIPLLMKFLLDSDEDDPGMEVMALIINLAANRKNAALICGTVGSSREGLGLKLLLHRAFKTDDPLIMKIIRNIAQHDGPTKHLFIEFVGDLVEKMKDSPNEELTLECLGVLGNLNLPELDWSLVTDEYELFPWLKQKLLAGDSEDDVRLEIIVLLGTMAGDDVCASHILKSGIVANVLQILNAKQEDDELVLQIVYLFHRFVAGKTDMREGFMTNYSDAIHYMIDLMHDANAEICKLCDATLDIVGVSKIFLPLLSRNCDSEWAARIKEEKFQHHNAQWLEMVSQLKDRNKAVSRRNSLMNSSGRESRDALYDDASSLDDSGGNSYDPQANLLDRAALFAGSDSEDTGKASSDSEEFMDANLIDNSRKNAGRPKSRYNNRIAARAEQ</sequence>
<dbReference type="GO" id="GO:0016939">
    <property type="term" value="C:kinesin II complex"/>
    <property type="evidence" value="ECO:0007669"/>
    <property type="project" value="TreeGrafter"/>
</dbReference>
<protein>
    <recommendedName>
        <fullName evidence="4">Kinesin-associated protein 3</fullName>
    </recommendedName>
</protein>
<dbReference type="EMBL" id="CAJPEX010000151">
    <property type="protein sequence ID" value="CAG0913777.1"/>
    <property type="molecule type" value="Genomic_DNA"/>
</dbReference>
<dbReference type="Proteomes" id="UP000678499">
    <property type="component" value="Unassembled WGS sequence"/>
</dbReference>
<dbReference type="InterPro" id="IPR000225">
    <property type="entry name" value="Armadillo"/>
</dbReference>
<dbReference type="InterPro" id="IPR016024">
    <property type="entry name" value="ARM-type_fold"/>
</dbReference>
<feature type="compositionally biased region" description="Low complexity" evidence="1">
    <location>
        <begin position="744"/>
        <end position="756"/>
    </location>
</feature>
<dbReference type="GO" id="GO:0044782">
    <property type="term" value="P:cilium organization"/>
    <property type="evidence" value="ECO:0007669"/>
    <property type="project" value="TreeGrafter"/>
</dbReference>
<dbReference type="Gene3D" id="1.25.10.10">
    <property type="entry name" value="Leucine-rich Repeat Variant"/>
    <property type="match status" value="1"/>
</dbReference>
<dbReference type="GO" id="GO:0035869">
    <property type="term" value="C:ciliary transition zone"/>
    <property type="evidence" value="ECO:0007669"/>
    <property type="project" value="TreeGrafter"/>
</dbReference>
<dbReference type="GO" id="GO:0019894">
    <property type="term" value="F:kinesin binding"/>
    <property type="evidence" value="ECO:0007669"/>
    <property type="project" value="InterPro"/>
</dbReference>
<feature type="compositionally biased region" description="Basic and acidic residues" evidence="1">
    <location>
        <begin position="99"/>
        <end position="113"/>
    </location>
</feature>
<dbReference type="InterPro" id="IPR011989">
    <property type="entry name" value="ARM-like"/>
</dbReference>
<dbReference type="OrthoDB" id="10265679at2759"/>
<evidence type="ECO:0000313" key="2">
    <source>
        <dbReference type="EMBL" id="CAD7273625.1"/>
    </source>
</evidence>
<dbReference type="GO" id="GO:0005930">
    <property type="term" value="C:axoneme"/>
    <property type="evidence" value="ECO:0007669"/>
    <property type="project" value="TreeGrafter"/>
</dbReference>
<proteinExistence type="predicted"/>
<feature type="region of interest" description="Disordered" evidence="1">
    <location>
        <begin position="99"/>
        <end position="120"/>
    </location>
</feature>
<name>A0A7R9GAJ5_9CRUS</name>
<dbReference type="Pfam" id="PF05804">
    <property type="entry name" value="KAP"/>
    <property type="match status" value="1"/>
</dbReference>
<reference evidence="2" key="1">
    <citation type="submission" date="2020-11" db="EMBL/GenBank/DDBJ databases">
        <authorList>
            <person name="Tran Van P."/>
        </authorList>
    </citation>
    <scope>NUCLEOTIDE SEQUENCE</scope>
</reference>
<dbReference type="PANTHER" id="PTHR15605:SF2">
    <property type="entry name" value="KINESIN-ASSOCIATED PROTEIN 3"/>
    <property type="match status" value="1"/>
</dbReference>
<evidence type="ECO:0000256" key="1">
    <source>
        <dbReference type="SAM" id="MobiDB-lite"/>
    </source>
</evidence>
<feature type="compositionally biased region" description="Polar residues" evidence="1">
    <location>
        <begin position="726"/>
        <end position="735"/>
    </location>
</feature>
<feature type="region of interest" description="Disordered" evidence="1">
    <location>
        <begin position="724"/>
        <end position="757"/>
    </location>
</feature>